<evidence type="ECO:0000259" key="5">
    <source>
        <dbReference type="Pfam" id="PF00248"/>
    </source>
</evidence>
<dbReference type="CDD" id="cd19071">
    <property type="entry name" value="AKR_AKR1-5-like"/>
    <property type="match status" value="1"/>
</dbReference>
<dbReference type="PRINTS" id="PR00069">
    <property type="entry name" value="ALDKETRDTASE"/>
</dbReference>
<evidence type="ECO:0000313" key="7">
    <source>
        <dbReference type="Proteomes" id="UP000002139"/>
    </source>
</evidence>
<evidence type="ECO:0000256" key="3">
    <source>
        <dbReference type="ARBA" id="ARBA00023002"/>
    </source>
</evidence>
<dbReference type="InterPro" id="IPR001611">
    <property type="entry name" value="Leu-rich_rpt"/>
</dbReference>
<protein>
    <submittedName>
        <fullName evidence="6">Prostaglandin-E</fullName>
        <ecNumber evidence="6">1.1.1.149</ecNumber>
    </submittedName>
</protein>
<dbReference type="SUPFAM" id="SSF51430">
    <property type="entry name" value="NAD(P)-linked oxidoreductase"/>
    <property type="match status" value="1"/>
</dbReference>
<keyword evidence="3 6" id="KW-0560">Oxidoreductase</keyword>
<dbReference type="KEGG" id="scl:sce3405"/>
<dbReference type="Pfam" id="PF00248">
    <property type="entry name" value="Aldo_ket_red"/>
    <property type="match status" value="1"/>
</dbReference>
<comment type="similarity">
    <text evidence="1">Belongs to the aldo/keto reductase family.</text>
</comment>
<accession>A9GNC7</accession>
<dbReference type="eggNOG" id="COG5238">
    <property type="taxonomic scope" value="Bacteria"/>
</dbReference>
<dbReference type="EMBL" id="AM746676">
    <property type="protein sequence ID" value="CAN93564.1"/>
    <property type="molecule type" value="Genomic_DNA"/>
</dbReference>
<dbReference type="AlphaFoldDB" id="A9GNC7"/>
<sequence length="829" mass="89972">MTNEPSPSSGTDTPSFSPSDSDAREAPKRAPELAFGTYRVSGEAAARAVTRALEAGVRSIDTAHLYKNEGAVFGAVCAFEAAHPEAGPIRVCTKIFKNLIFDQTIRAVESSAERLGRALDVVLLHRPLPGAMWRALSACADRGLVKEIGVSNYSATRLSALLAFCDGLGGGPPCRRPALNQIELHPFVGPVQPLLGLCRSEGIRVQGHTVFARGQYFDFAPLVRLAAALGVSPAVVLLRWAQQLGADVVFHTSREDHLGEVVRATAAAAPVLSARDMAEISGYYALETRRFYPEPLSPALDDDELGGVVDTTRYVALVAERLDADRRALDLGLPVSDTALNLPANTNRQLLTDPIANQIALQLFPVEHGKTAEGSYSRFRELIRKLRSTAHAKKDTEPQPKALSCTLHLAHRTIGPQRFVKGEPVSMAIAYPEAMPVEVAPAEELAPFFEFLGDPERLAPEACDSTEAPLVFTRGAYFPDERMDLCKQVVGPDHIAKLCEAVERPFLAERAPRWGRVRHFLLGNNIACEGDSVAGAQALARLMANPRAEIETWYLAGNGIGPEAMGILAGALEGNVHARALWLKRNPLGTEGGAHLGRLLAKNRTLHLLDVHNTGLFDEGIEALSRAFESADGVLHLRHVYASANALSERSLSALRPLLTKALPAPCSLVSLSLSLNRFGNGGLDVFVDILETGALGNLERLDLGSIGLEGPDLSRLTRALLRHCEKLRSLDLGTYLSTRDLGEKKNRLDPDVTELERLLREHPALELLDVSICGLPTSSIDRLVAACGEHQSLHGVRGHAVHHTERERRFLKHPKRVLHIDSIYRGRA</sequence>
<dbReference type="InterPro" id="IPR032675">
    <property type="entry name" value="LRR_dom_sf"/>
</dbReference>
<dbReference type="eggNOG" id="COG0656">
    <property type="taxonomic scope" value="Bacteria"/>
</dbReference>
<reference evidence="6 7" key="1">
    <citation type="journal article" date="2007" name="Nat. Biotechnol.">
        <title>Complete genome sequence of the myxobacterium Sorangium cellulosum.</title>
        <authorList>
            <person name="Schneiker S."/>
            <person name="Perlova O."/>
            <person name="Kaiser O."/>
            <person name="Gerth K."/>
            <person name="Alici A."/>
            <person name="Altmeyer M.O."/>
            <person name="Bartels D."/>
            <person name="Bekel T."/>
            <person name="Beyer S."/>
            <person name="Bode E."/>
            <person name="Bode H.B."/>
            <person name="Bolten C.J."/>
            <person name="Choudhuri J.V."/>
            <person name="Doss S."/>
            <person name="Elnakady Y.A."/>
            <person name="Frank B."/>
            <person name="Gaigalat L."/>
            <person name="Goesmann A."/>
            <person name="Groeger C."/>
            <person name="Gross F."/>
            <person name="Jelsbak L."/>
            <person name="Jelsbak L."/>
            <person name="Kalinowski J."/>
            <person name="Kegler C."/>
            <person name="Knauber T."/>
            <person name="Konietzny S."/>
            <person name="Kopp M."/>
            <person name="Krause L."/>
            <person name="Krug D."/>
            <person name="Linke B."/>
            <person name="Mahmud T."/>
            <person name="Martinez-Arias R."/>
            <person name="McHardy A.C."/>
            <person name="Merai M."/>
            <person name="Meyer F."/>
            <person name="Mormann S."/>
            <person name="Munoz-Dorado J."/>
            <person name="Perez J."/>
            <person name="Pradella S."/>
            <person name="Rachid S."/>
            <person name="Raddatz G."/>
            <person name="Rosenau F."/>
            <person name="Rueckert C."/>
            <person name="Sasse F."/>
            <person name="Scharfe M."/>
            <person name="Schuster S.C."/>
            <person name="Suen G."/>
            <person name="Treuner-Lange A."/>
            <person name="Velicer G.J."/>
            <person name="Vorholter F.-J."/>
            <person name="Weissman K.J."/>
            <person name="Welch R.D."/>
            <person name="Wenzel S.C."/>
            <person name="Whitworth D.E."/>
            <person name="Wilhelm S."/>
            <person name="Wittmann C."/>
            <person name="Bloecker H."/>
            <person name="Puehler A."/>
            <person name="Mueller R."/>
        </authorList>
    </citation>
    <scope>NUCLEOTIDE SEQUENCE [LARGE SCALE GENOMIC DNA]</scope>
    <source>
        <strain evidence="7">So ce56</strain>
    </source>
</reference>
<dbReference type="PANTHER" id="PTHR43827:SF3">
    <property type="entry name" value="NADP-DEPENDENT OXIDOREDUCTASE DOMAIN-CONTAINING PROTEIN"/>
    <property type="match status" value="1"/>
</dbReference>
<feature type="domain" description="NADP-dependent oxidoreductase" evidence="5">
    <location>
        <begin position="33"/>
        <end position="281"/>
    </location>
</feature>
<dbReference type="SMART" id="SM00368">
    <property type="entry name" value="LRR_RI"/>
    <property type="match status" value="4"/>
</dbReference>
<evidence type="ECO:0000313" key="6">
    <source>
        <dbReference type="EMBL" id="CAN93564.1"/>
    </source>
</evidence>
<dbReference type="Pfam" id="PF13516">
    <property type="entry name" value="LRR_6"/>
    <property type="match status" value="1"/>
</dbReference>
<dbReference type="PROSITE" id="PS00062">
    <property type="entry name" value="ALDOKETO_REDUCTASE_2"/>
    <property type="match status" value="1"/>
</dbReference>
<dbReference type="Proteomes" id="UP000002139">
    <property type="component" value="Chromosome"/>
</dbReference>
<dbReference type="SUPFAM" id="SSF52047">
    <property type="entry name" value="RNI-like"/>
    <property type="match status" value="1"/>
</dbReference>
<dbReference type="OrthoDB" id="5328358at2"/>
<dbReference type="HOGENOM" id="CLU_341917_0_0_7"/>
<evidence type="ECO:0000256" key="2">
    <source>
        <dbReference type="ARBA" id="ARBA00022857"/>
    </source>
</evidence>
<dbReference type="STRING" id="448385.sce3405"/>
<dbReference type="BioCyc" id="SCEL448385:SCE_RS48695-MONOMER"/>
<dbReference type="InterPro" id="IPR023210">
    <property type="entry name" value="NADP_OxRdtase_dom"/>
</dbReference>
<dbReference type="Gene3D" id="3.20.20.100">
    <property type="entry name" value="NADP-dependent oxidoreductase domain"/>
    <property type="match status" value="1"/>
</dbReference>
<gene>
    <name evidence="6" type="primary">ytbE</name>
    <name evidence="6" type="ordered locus">sce3405</name>
</gene>
<evidence type="ECO:0000256" key="4">
    <source>
        <dbReference type="SAM" id="MobiDB-lite"/>
    </source>
</evidence>
<dbReference type="Gene3D" id="3.80.10.10">
    <property type="entry name" value="Ribonuclease Inhibitor"/>
    <property type="match status" value="2"/>
</dbReference>
<proteinExistence type="inferred from homology"/>
<organism evidence="6 7">
    <name type="scientific">Sorangium cellulosum (strain So ce56)</name>
    <name type="common">Polyangium cellulosum (strain So ce56)</name>
    <dbReference type="NCBI Taxonomy" id="448385"/>
    <lineage>
        <taxon>Bacteria</taxon>
        <taxon>Pseudomonadati</taxon>
        <taxon>Myxococcota</taxon>
        <taxon>Polyangia</taxon>
        <taxon>Polyangiales</taxon>
        <taxon>Polyangiaceae</taxon>
        <taxon>Sorangium</taxon>
    </lineage>
</organism>
<keyword evidence="7" id="KW-1185">Reference proteome</keyword>
<dbReference type="EC" id="1.1.1.149" evidence="6"/>
<dbReference type="PANTHER" id="PTHR43827">
    <property type="entry name" value="2,5-DIKETO-D-GLUCONIC ACID REDUCTASE"/>
    <property type="match status" value="1"/>
</dbReference>
<feature type="region of interest" description="Disordered" evidence="4">
    <location>
        <begin position="1"/>
        <end position="29"/>
    </location>
</feature>
<dbReference type="InterPro" id="IPR020471">
    <property type="entry name" value="AKR"/>
</dbReference>
<dbReference type="GO" id="GO:0047006">
    <property type="term" value="F:17-alpha,20-alpha-dihydroxypregn-4-en-3-one dehydrogenase [NAD(P)+] activity"/>
    <property type="evidence" value="ECO:0007669"/>
    <property type="project" value="UniProtKB-EC"/>
</dbReference>
<name>A9GNC7_SORC5</name>
<dbReference type="InterPro" id="IPR018170">
    <property type="entry name" value="Aldo/ket_reductase_CS"/>
</dbReference>
<dbReference type="InterPro" id="IPR036812">
    <property type="entry name" value="NAD(P)_OxRdtase_dom_sf"/>
</dbReference>
<keyword evidence="2" id="KW-0521">NADP</keyword>
<evidence type="ECO:0000256" key="1">
    <source>
        <dbReference type="ARBA" id="ARBA00007905"/>
    </source>
</evidence>
<dbReference type="RefSeq" id="WP_012236035.1">
    <property type="nucleotide sequence ID" value="NC_010162.1"/>
</dbReference>
<feature type="compositionally biased region" description="Low complexity" evidence="4">
    <location>
        <begin position="1"/>
        <end position="20"/>
    </location>
</feature>